<sequence>MCSSQLWSIGSFCRQVHVDMLVNNSAKLGGVGVVVEIDESKFGKRKYHRVSGWM</sequence>
<comment type="caution">
    <text evidence="1">The sequence shown here is derived from an EMBL/GenBank/DDBJ whole genome shotgun (WGS) entry which is preliminary data.</text>
</comment>
<accession>A0A4Y2S2B1</accession>
<dbReference type="Proteomes" id="UP000499080">
    <property type="component" value="Unassembled WGS sequence"/>
</dbReference>
<protein>
    <submittedName>
        <fullName evidence="1">Uncharacterized protein</fullName>
    </submittedName>
</protein>
<name>A0A4Y2S2B1_ARAVE</name>
<evidence type="ECO:0000313" key="2">
    <source>
        <dbReference type="Proteomes" id="UP000499080"/>
    </source>
</evidence>
<organism evidence="1 2">
    <name type="scientific">Araneus ventricosus</name>
    <name type="common">Orbweaver spider</name>
    <name type="synonym">Epeira ventricosa</name>
    <dbReference type="NCBI Taxonomy" id="182803"/>
    <lineage>
        <taxon>Eukaryota</taxon>
        <taxon>Metazoa</taxon>
        <taxon>Ecdysozoa</taxon>
        <taxon>Arthropoda</taxon>
        <taxon>Chelicerata</taxon>
        <taxon>Arachnida</taxon>
        <taxon>Araneae</taxon>
        <taxon>Araneomorphae</taxon>
        <taxon>Entelegynae</taxon>
        <taxon>Araneoidea</taxon>
        <taxon>Araneidae</taxon>
        <taxon>Araneus</taxon>
    </lineage>
</organism>
<dbReference type="OrthoDB" id="10052789at2759"/>
<proteinExistence type="predicted"/>
<dbReference type="AlphaFoldDB" id="A0A4Y2S2B1"/>
<gene>
    <name evidence="1" type="ORF">AVEN_191938_1</name>
</gene>
<reference evidence="1 2" key="1">
    <citation type="journal article" date="2019" name="Sci. Rep.">
        <title>Orb-weaving spider Araneus ventricosus genome elucidates the spidroin gene catalogue.</title>
        <authorList>
            <person name="Kono N."/>
            <person name="Nakamura H."/>
            <person name="Ohtoshi R."/>
            <person name="Moran D.A.P."/>
            <person name="Shinohara A."/>
            <person name="Yoshida Y."/>
            <person name="Fujiwara M."/>
            <person name="Mori M."/>
            <person name="Tomita M."/>
            <person name="Arakawa K."/>
        </authorList>
    </citation>
    <scope>NUCLEOTIDE SEQUENCE [LARGE SCALE GENOMIC DNA]</scope>
</reference>
<dbReference type="EMBL" id="BGPR01019382">
    <property type="protein sequence ID" value="GBN81746.1"/>
    <property type="molecule type" value="Genomic_DNA"/>
</dbReference>
<evidence type="ECO:0000313" key="1">
    <source>
        <dbReference type="EMBL" id="GBN81746.1"/>
    </source>
</evidence>
<keyword evidence="2" id="KW-1185">Reference proteome</keyword>
<feature type="non-terminal residue" evidence="1">
    <location>
        <position position="54"/>
    </location>
</feature>